<proteinExistence type="inferred from homology"/>
<accession>A0A1M5LSY1</accession>
<feature type="transmembrane region" description="Helical" evidence="7">
    <location>
        <begin position="80"/>
        <end position="100"/>
    </location>
</feature>
<dbReference type="GO" id="GO:0005886">
    <property type="term" value="C:plasma membrane"/>
    <property type="evidence" value="ECO:0007669"/>
    <property type="project" value="UniProtKB-SubCell"/>
</dbReference>
<comment type="similarity">
    <text evidence="2">Belongs to the DoxX family.</text>
</comment>
<dbReference type="STRING" id="2017.SAMN05444320_11247"/>
<dbReference type="EMBL" id="FQVN01000012">
    <property type="protein sequence ID" value="SHG68105.1"/>
    <property type="molecule type" value="Genomic_DNA"/>
</dbReference>
<dbReference type="PANTHER" id="PTHR33452">
    <property type="entry name" value="OXIDOREDUCTASE CATD-RELATED"/>
    <property type="match status" value="1"/>
</dbReference>
<keyword evidence="4 7" id="KW-0812">Transmembrane</keyword>
<evidence type="ECO:0000313" key="9">
    <source>
        <dbReference type="Proteomes" id="UP000184501"/>
    </source>
</evidence>
<evidence type="ECO:0000256" key="4">
    <source>
        <dbReference type="ARBA" id="ARBA00022692"/>
    </source>
</evidence>
<evidence type="ECO:0000256" key="7">
    <source>
        <dbReference type="SAM" id="Phobius"/>
    </source>
</evidence>
<keyword evidence="3" id="KW-1003">Cell membrane</keyword>
<feature type="transmembrane region" description="Helical" evidence="7">
    <location>
        <begin position="6"/>
        <end position="24"/>
    </location>
</feature>
<keyword evidence="9" id="KW-1185">Reference proteome</keyword>
<dbReference type="AlphaFoldDB" id="A0A1M5LSY1"/>
<evidence type="ECO:0000256" key="5">
    <source>
        <dbReference type="ARBA" id="ARBA00022989"/>
    </source>
</evidence>
<name>A0A1M5LSY1_STRHI</name>
<dbReference type="InterPro" id="IPR051907">
    <property type="entry name" value="DoxX-like_oxidoreductase"/>
</dbReference>
<protein>
    <submittedName>
        <fullName evidence="8">Putative oxidoreductase</fullName>
    </submittedName>
</protein>
<comment type="subcellular location">
    <subcellularLocation>
        <location evidence="1">Cell membrane</location>
        <topology evidence="1">Multi-pass membrane protein</topology>
    </subcellularLocation>
</comment>
<dbReference type="PANTHER" id="PTHR33452:SF1">
    <property type="entry name" value="INNER MEMBRANE PROTEIN YPHA-RELATED"/>
    <property type="match status" value="1"/>
</dbReference>
<evidence type="ECO:0000256" key="2">
    <source>
        <dbReference type="ARBA" id="ARBA00006679"/>
    </source>
</evidence>
<keyword evidence="5 7" id="KW-1133">Transmembrane helix</keyword>
<reference evidence="8 9" key="1">
    <citation type="submission" date="2016-11" db="EMBL/GenBank/DDBJ databases">
        <authorList>
            <person name="Jaros S."/>
            <person name="Januszkiewicz K."/>
            <person name="Wedrychowicz H."/>
        </authorList>
    </citation>
    <scope>NUCLEOTIDE SEQUENCE [LARGE SCALE GENOMIC DNA]</scope>
    <source>
        <strain evidence="8 9">DSM 44523</strain>
    </source>
</reference>
<organism evidence="8 9">
    <name type="scientific">Streptoalloteichus hindustanus</name>
    <dbReference type="NCBI Taxonomy" id="2017"/>
    <lineage>
        <taxon>Bacteria</taxon>
        <taxon>Bacillati</taxon>
        <taxon>Actinomycetota</taxon>
        <taxon>Actinomycetes</taxon>
        <taxon>Pseudonocardiales</taxon>
        <taxon>Pseudonocardiaceae</taxon>
        <taxon>Streptoalloteichus</taxon>
    </lineage>
</organism>
<dbReference type="RefSeq" id="WP_073488850.1">
    <property type="nucleotide sequence ID" value="NZ_FQVN01000012.1"/>
</dbReference>
<evidence type="ECO:0000256" key="3">
    <source>
        <dbReference type="ARBA" id="ARBA00022475"/>
    </source>
</evidence>
<keyword evidence="6 7" id="KW-0472">Membrane</keyword>
<dbReference type="InterPro" id="IPR032808">
    <property type="entry name" value="DoxX"/>
</dbReference>
<evidence type="ECO:0000256" key="1">
    <source>
        <dbReference type="ARBA" id="ARBA00004651"/>
    </source>
</evidence>
<evidence type="ECO:0000256" key="6">
    <source>
        <dbReference type="ARBA" id="ARBA00023136"/>
    </source>
</evidence>
<gene>
    <name evidence="8" type="ORF">SAMN05444320_11247</name>
</gene>
<dbReference type="Proteomes" id="UP000184501">
    <property type="component" value="Unassembled WGS sequence"/>
</dbReference>
<dbReference type="Pfam" id="PF07681">
    <property type="entry name" value="DoxX"/>
    <property type="match status" value="1"/>
</dbReference>
<feature type="transmembrane region" description="Helical" evidence="7">
    <location>
        <begin position="107"/>
        <end position="126"/>
    </location>
</feature>
<feature type="transmembrane region" description="Helical" evidence="7">
    <location>
        <begin position="138"/>
        <end position="156"/>
    </location>
</feature>
<evidence type="ECO:0000313" key="8">
    <source>
        <dbReference type="EMBL" id="SHG68105.1"/>
    </source>
</evidence>
<sequence length="171" mass="16454">MTTLDLGLLVLRVVVGLLLVGHGAQKLFGAFGGHGLAGTGGWLESQGFRPGRVMALLAGLGEVAGGAGLALGLLTPLAGAAVIGTMVVAATTHAANGLWVTQSGYEYALVLAVTGAGLALTGPGSVSVDALLGIDRPALGWALAAVALGLVSGLAVGGRAAAVRRAGANAA</sequence>